<dbReference type="Pfam" id="PF06386">
    <property type="entry name" value="GvpL_GvpF"/>
    <property type="match status" value="1"/>
</dbReference>
<comment type="subcellular location">
    <subcellularLocation>
        <location evidence="2">Gas vesicle</location>
    </subcellularLocation>
</comment>
<dbReference type="GO" id="GO:0031411">
    <property type="term" value="C:gas vesicle"/>
    <property type="evidence" value="ECO:0007669"/>
    <property type="project" value="UniProtKB-SubCell"/>
</dbReference>
<evidence type="ECO:0000313" key="5">
    <source>
        <dbReference type="Proteomes" id="UP000316298"/>
    </source>
</evidence>
<dbReference type="Proteomes" id="UP000316298">
    <property type="component" value="Unassembled WGS sequence"/>
</dbReference>
<evidence type="ECO:0000256" key="3">
    <source>
        <dbReference type="ARBA" id="ARBA00035643"/>
    </source>
</evidence>
<keyword evidence="5" id="KW-1185">Reference proteome</keyword>
<dbReference type="EMBL" id="VFMM01000002">
    <property type="protein sequence ID" value="TQJ11296.1"/>
    <property type="molecule type" value="Genomic_DNA"/>
</dbReference>
<keyword evidence="1" id="KW-0304">Gas vesicle</keyword>
<evidence type="ECO:0000256" key="2">
    <source>
        <dbReference type="ARBA" id="ARBA00035108"/>
    </source>
</evidence>
<evidence type="ECO:0000313" key="4">
    <source>
        <dbReference type="EMBL" id="TQJ11296.1"/>
    </source>
</evidence>
<protein>
    <submittedName>
        <fullName evidence="4">Gas vesicle protein GvpL/GvpF</fullName>
    </submittedName>
</protein>
<comment type="caution">
    <text evidence="4">The sequence shown here is derived from an EMBL/GenBank/DDBJ whole genome shotgun (WGS) entry which is preliminary data.</text>
</comment>
<sequence length="256" mass="27507">MTVTAPGEVSLGCYVYGITSADLAVPAELRGVGDQAVDLFPLGELAAVVSPVDPDWTRAGRADLLAHGRVLDTIAELGPVVPVRFGSVLRDHDAVAGELLEPGQERFATMLQELAGRAQFTVRARYEEQQVLTEIVAENPAIAQLRKLTRDRPGDSSYGERVRLGELVAAALEAKIATDSDVMLAELEPHVVGINIRESVGIDRLLDVAVLVEDQHRAEFEQAVEDLAAAFAGRARLKLIGPTAAYDFVSAEESWA</sequence>
<name>A0A542E7S1_9ACTN</name>
<dbReference type="AlphaFoldDB" id="A0A542E7S1"/>
<evidence type="ECO:0000256" key="1">
    <source>
        <dbReference type="ARBA" id="ARBA00022987"/>
    </source>
</evidence>
<comment type="similarity">
    <text evidence="3">Belongs to the gas vesicle GvpF/GvpL family.</text>
</comment>
<reference evidence="4 5" key="1">
    <citation type="submission" date="2019-06" db="EMBL/GenBank/DDBJ databases">
        <title>Sequencing the genomes of 1000 actinobacteria strains.</title>
        <authorList>
            <person name="Klenk H.-P."/>
        </authorList>
    </citation>
    <scope>NUCLEOTIDE SEQUENCE [LARGE SCALE GENOMIC DNA]</scope>
    <source>
        <strain evidence="4 5">DSM 17305</strain>
    </source>
</reference>
<gene>
    <name evidence="4" type="ORF">FB475_4207</name>
</gene>
<dbReference type="PANTHER" id="PTHR36852">
    <property type="entry name" value="PROTEIN GVPL 2"/>
    <property type="match status" value="1"/>
</dbReference>
<dbReference type="InterPro" id="IPR009430">
    <property type="entry name" value="GvpL/GvpF"/>
</dbReference>
<organism evidence="4 5">
    <name type="scientific">Kribbella jejuensis</name>
    <dbReference type="NCBI Taxonomy" id="236068"/>
    <lineage>
        <taxon>Bacteria</taxon>
        <taxon>Bacillati</taxon>
        <taxon>Actinomycetota</taxon>
        <taxon>Actinomycetes</taxon>
        <taxon>Propionibacteriales</taxon>
        <taxon>Kribbellaceae</taxon>
        <taxon>Kribbella</taxon>
    </lineage>
</organism>
<accession>A0A542E7S1</accession>
<dbReference type="RefSeq" id="WP_141858259.1">
    <property type="nucleotide sequence ID" value="NZ_BAAAKA010000025.1"/>
</dbReference>
<dbReference type="GO" id="GO:0031412">
    <property type="term" value="P:gas vesicle organization"/>
    <property type="evidence" value="ECO:0007669"/>
    <property type="project" value="InterPro"/>
</dbReference>
<dbReference type="OrthoDB" id="4864106at2"/>
<dbReference type="PANTHER" id="PTHR36852:SF1">
    <property type="entry name" value="PROTEIN GVPL 2"/>
    <property type="match status" value="1"/>
</dbReference>
<proteinExistence type="inferred from homology"/>